<evidence type="ECO:0000313" key="2">
    <source>
        <dbReference type="EMBL" id="CAI9957927.1"/>
    </source>
</evidence>
<dbReference type="EMBL" id="CATOUU010000896">
    <property type="protein sequence ID" value="CAI9957927.1"/>
    <property type="molecule type" value="Genomic_DNA"/>
</dbReference>
<dbReference type="Proteomes" id="UP001642409">
    <property type="component" value="Unassembled WGS sequence"/>
</dbReference>
<sequence>MKVSTPKQHTVFLENENIMLLKLRTAVSREFALQSIGKAYQRLEDHYDKVPRVYISEQEQHILVVYFIHSLRALYSLKWHLQTTGNRYVKQYILQVQFKQQYIINQVSQLFSKYILQFFCPNTVIYFKSKRTIRLGVSTLELKRHC</sequence>
<dbReference type="EMBL" id="CAXDID020000568">
    <property type="protein sequence ID" value="CAL6103539.1"/>
    <property type="molecule type" value="Genomic_DNA"/>
</dbReference>
<reference evidence="1" key="1">
    <citation type="submission" date="2023-06" db="EMBL/GenBank/DDBJ databases">
        <authorList>
            <person name="Kurt Z."/>
        </authorList>
    </citation>
    <scope>NUCLEOTIDE SEQUENCE</scope>
</reference>
<keyword evidence="5" id="KW-1185">Reference proteome</keyword>
<dbReference type="AlphaFoldDB" id="A0AA86UM62"/>
<name>A0AA86UM62_9EUKA</name>
<protein>
    <submittedName>
        <fullName evidence="3">Hypothetical_protein</fullName>
    </submittedName>
</protein>
<dbReference type="EMBL" id="CATOUU010000879">
    <property type="protein sequence ID" value="CAI9956771.1"/>
    <property type="molecule type" value="Genomic_DNA"/>
</dbReference>
<gene>
    <name evidence="3" type="ORF">HINF_LOCUS43258</name>
    <name evidence="1" type="ORF">HINF_LOCUS44416</name>
    <name evidence="2" type="ORF">HINF_LOCUS45572</name>
    <name evidence="4" type="ORF">HINF_LOCUS72192</name>
</gene>
<evidence type="ECO:0000313" key="5">
    <source>
        <dbReference type="Proteomes" id="UP001642409"/>
    </source>
</evidence>
<dbReference type="EMBL" id="CAXDID020000179">
    <property type="protein sequence ID" value="CAL6049404.1"/>
    <property type="molecule type" value="Genomic_DNA"/>
</dbReference>
<evidence type="ECO:0000313" key="4">
    <source>
        <dbReference type="EMBL" id="CAL6103539.1"/>
    </source>
</evidence>
<proteinExistence type="predicted"/>
<accession>A0AA86UM62</accession>
<evidence type="ECO:0000313" key="1">
    <source>
        <dbReference type="EMBL" id="CAI9956771.1"/>
    </source>
</evidence>
<reference evidence="3 5" key="2">
    <citation type="submission" date="2024-07" db="EMBL/GenBank/DDBJ databases">
        <authorList>
            <person name="Akdeniz Z."/>
        </authorList>
    </citation>
    <scope>NUCLEOTIDE SEQUENCE [LARGE SCALE GENOMIC DNA]</scope>
</reference>
<comment type="caution">
    <text evidence="1">The sequence shown here is derived from an EMBL/GenBank/DDBJ whole genome shotgun (WGS) entry which is preliminary data.</text>
</comment>
<organism evidence="1">
    <name type="scientific">Hexamita inflata</name>
    <dbReference type="NCBI Taxonomy" id="28002"/>
    <lineage>
        <taxon>Eukaryota</taxon>
        <taxon>Metamonada</taxon>
        <taxon>Diplomonadida</taxon>
        <taxon>Hexamitidae</taxon>
        <taxon>Hexamitinae</taxon>
        <taxon>Hexamita</taxon>
    </lineage>
</organism>
<evidence type="ECO:0000313" key="3">
    <source>
        <dbReference type="EMBL" id="CAL6049404.1"/>
    </source>
</evidence>